<evidence type="ECO:0000313" key="15">
    <source>
        <dbReference type="Proteomes" id="UP001597101"/>
    </source>
</evidence>
<evidence type="ECO:0000256" key="12">
    <source>
        <dbReference type="SAM" id="MobiDB-lite"/>
    </source>
</evidence>
<keyword evidence="9 11" id="KW-0239">DNA-directed DNA polymerase</keyword>
<dbReference type="EC" id="2.7.7.7" evidence="11"/>
<dbReference type="InterPro" id="IPR027417">
    <property type="entry name" value="P-loop_NTPase"/>
</dbReference>
<comment type="function">
    <text evidence="11">DNA polymerase III is a complex, multichain enzyme responsible for most of the replicative synthesis in bacteria. This DNA polymerase also exhibits 3' to 5' exonuclease activity.</text>
</comment>
<dbReference type="CDD" id="cd00009">
    <property type="entry name" value="AAA"/>
    <property type="match status" value="1"/>
</dbReference>
<reference evidence="15" key="1">
    <citation type="journal article" date="2019" name="Int. J. Syst. Evol. Microbiol.">
        <title>The Global Catalogue of Microorganisms (GCM) 10K type strain sequencing project: providing services to taxonomists for standard genome sequencing and annotation.</title>
        <authorList>
            <consortium name="The Broad Institute Genomics Platform"/>
            <consortium name="The Broad Institute Genome Sequencing Center for Infectious Disease"/>
            <person name="Wu L."/>
            <person name="Ma J."/>
        </authorList>
    </citation>
    <scope>NUCLEOTIDE SEQUENCE [LARGE SCALE GENOMIC DNA]</scope>
    <source>
        <strain evidence="15">CCUG 60023</strain>
    </source>
</reference>
<evidence type="ECO:0000256" key="5">
    <source>
        <dbReference type="ARBA" id="ARBA00022723"/>
    </source>
</evidence>
<name>A0ABW3FFY2_9HYPH</name>
<keyword evidence="8 11" id="KW-0067">ATP-binding</keyword>
<evidence type="ECO:0000256" key="9">
    <source>
        <dbReference type="ARBA" id="ARBA00022932"/>
    </source>
</evidence>
<feature type="compositionally biased region" description="Polar residues" evidence="12">
    <location>
        <begin position="425"/>
        <end position="442"/>
    </location>
</feature>
<dbReference type="SMART" id="SM00382">
    <property type="entry name" value="AAA"/>
    <property type="match status" value="1"/>
</dbReference>
<dbReference type="InterPro" id="IPR022754">
    <property type="entry name" value="DNA_pol_III_gamma-3"/>
</dbReference>
<dbReference type="EMBL" id="JBHTJV010000009">
    <property type="protein sequence ID" value="MFD0917050.1"/>
    <property type="molecule type" value="Genomic_DNA"/>
</dbReference>
<keyword evidence="7" id="KW-0862">Zinc</keyword>
<comment type="catalytic activity">
    <reaction evidence="10 11">
        <text>DNA(n) + a 2'-deoxyribonucleoside 5'-triphosphate = DNA(n+1) + diphosphate</text>
        <dbReference type="Rhea" id="RHEA:22508"/>
        <dbReference type="Rhea" id="RHEA-COMP:17339"/>
        <dbReference type="Rhea" id="RHEA-COMP:17340"/>
        <dbReference type="ChEBI" id="CHEBI:33019"/>
        <dbReference type="ChEBI" id="CHEBI:61560"/>
        <dbReference type="ChEBI" id="CHEBI:173112"/>
        <dbReference type="EC" id="2.7.7.7"/>
    </reaction>
</comment>
<dbReference type="GO" id="GO:0003887">
    <property type="term" value="F:DNA-directed DNA polymerase activity"/>
    <property type="evidence" value="ECO:0007669"/>
    <property type="project" value="UniProtKB-EC"/>
</dbReference>
<feature type="region of interest" description="Disordered" evidence="12">
    <location>
        <begin position="386"/>
        <end position="462"/>
    </location>
</feature>
<dbReference type="Gene3D" id="3.40.50.300">
    <property type="entry name" value="P-loop containing nucleotide triphosphate hydrolases"/>
    <property type="match status" value="1"/>
</dbReference>
<dbReference type="NCBIfam" id="TIGR02397">
    <property type="entry name" value="dnaX_nterm"/>
    <property type="match status" value="1"/>
</dbReference>
<accession>A0ABW3FFY2</accession>
<proteinExistence type="inferred from homology"/>
<evidence type="ECO:0000313" key="14">
    <source>
        <dbReference type="EMBL" id="MFD0917050.1"/>
    </source>
</evidence>
<keyword evidence="5" id="KW-0479">Metal-binding</keyword>
<protein>
    <recommendedName>
        <fullName evidence="11">DNA polymerase III subunit gamma/tau</fullName>
        <ecNumber evidence="11">2.7.7.7</ecNumber>
    </recommendedName>
</protein>
<dbReference type="InterPro" id="IPR045085">
    <property type="entry name" value="HLD_clamp_pol_III_gamma_tau"/>
</dbReference>
<dbReference type="Pfam" id="PF13177">
    <property type="entry name" value="DNA_pol3_delta2"/>
    <property type="match status" value="1"/>
</dbReference>
<evidence type="ECO:0000256" key="8">
    <source>
        <dbReference type="ARBA" id="ARBA00022840"/>
    </source>
</evidence>
<feature type="compositionally biased region" description="Low complexity" evidence="12">
    <location>
        <begin position="408"/>
        <end position="424"/>
    </location>
</feature>
<evidence type="ECO:0000259" key="13">
    <source>
        <dbReference type="SMART" id="SM00382"/>
    </source>
</evidence>
<evidence type="ECO:0000256" key="6">
    <source>
        <dbReference type="ARBA" id="ARBA00022741"/>
    </source>
</evidence>
<dbReference type="InterPro" id="IPR050238">
    <property type="entry name" value="DNA_Rep/Repair_Clamp_Loader"/>
</dbReference>
<gene>
    <name evidence="11" type="primary">dnaX</name>
    <name evidence="14" type="ORF">ACFQ14_11580</name>
</gene>
<dbReference type="PANTHER" id="PTHR11669">
    <property type="entry name" value="REPLICATION FACTOR C / DNA POLYMERASE III GAMMA-TAU SUBUNIT"/>
    <property type="match status" value="1"/>
</dbReference>
<feature type="domain" description="AAA+ ATPase" evidence="13">
    <location>
        <begin position="49"/>
        <end position="195"/>
    </location>
</feature>
<feature type="compositionally biased region" description="Acidic residues" evidence="12">
    <location>
        <begin position="607"/>
        <end position="617"/>
    </location>
</feature>
<dbReference type="Pfam" id="PF12169">
    <property type="entry name" value="DNA_pol3_gamma3"/>
    <property type="match status" value="1"/>
</dbReference>
<evidence type="ECO:0000256" key="11">
    <source>
        <dbReference type="RuleBase" id="RU364063"/>
    </source>
</evidence>
<dbReference type="InterPro" id="IPR008921">
    <property type="entry name" value="DNA_pol3_clamp-load_cplx_C"/>
</dbReference>
<evidence type="ECO:0000256" key="3">
    <source>
        <dbReference type="ARBA" id="ARBA00022695"/>
    </source>
</evidence>
<comment type="subunit">
    <text evidence="11">DNA polymerase III contains a core (composed of alpha, epsilon and theta chains) that associates with a tau subunit. This core dimerizes to form the POLIII' complex. PolIII' associates with the gamma complex (composed of gamma, delta, delta', psi and chi chains) and with the beta chain to form the complete DNA polymerase III complex.</text>
</comment>
<sequence>MSDTIETASSENAEYRVLARKYRPANFDDLIGQEPMVRTLSNAFETGRIAQAYMLTGVRGVGKTTTARILARALNYEADGVTQPTLDIATPGVHCPAIMEGSHVDVIEMDAASHTGIGDIREIIASVRYKPVSARYKVYIIDEVHMLSTAAFNGLLKTLEEPPEHVKFIFATTEIRKVPITVLSRCQRFDLRRIDAGEMTALLSKISTAEKIEVEDTALAMIARAGEGSVRDALSLLDQAIAHAAGTSGGKVMGDEVRSMLGLADRARVIDLFEHIMKGDIVAALAELKDQYDTGADPATVLTDLADFVHFVTRVRYVDTALDDPSLSPDEKSRGKAFAEKLSPRILGRTWQMLLKGIDEVQSSPRPVAAADMVLVRLTHAADLPSPEDALKSMGDGPSPTVSTNGTASSNAQPPQPNQPMASAVATQSNPGGNTTMRQANGPSLVVDNTPEPAPQPEPVEEQAPAYEVIATFEELLEAAERHRDIRFKMLLRNNVSLISFAVGHIELNPVGNAPRDMVNQISARLKEWTGENWMITVSEAAGAETIKEIEDAEREALVADAQADPVVNAVLRAFPKSKILDIRVGASEDGLNEADVNDAALANPDEGQEETSDSEDPGAGGLDDYFN</sequence>
<dbReference type="CDD" id="cd18137">
    <property type="entry name" value="HLD_clamp_pol_III_gamma_tau"/>
    <property type="match status" value="1"/>
</dbReference>
<dbReference type="InterPro" id="IPR022107">
    <property type="entry name" value="DNA_pol_III_gamma/tau_C"/>
</dbReference>
<keyword evidence="4 11" id="KW-0235">DNA replication</keyword>
<dbReference type="Gene3D" id="1.20.272.10">
    <property type="match status" value="1"/>
</dbReference>
<comment type="caution">
    <text evidence="14">The sequence shown here is derived from an EMBL/GenBank/DDBJ whole genome shotgun (WGS) entry which is preliminary data.</text>
</comment>
<dbReference type="Pfam" id="PF22608">
    <property type="entry name" value="DNAX_ATPase_lid"/>
    <property type="match status" value="1"/>
</dbReference>
<dbReference type="InterPro" id="IPR003593">
    <property type="entry name" value="AAA+_ATPase"/>
</dbReference>
<evidence type="ECO:0000256" key="7">
    <source>
        <dbReference type="ARBA" id="ARBA00022833"/>
    </source>
</evidence>
<dbReference type="Gene3D" id="1.10.8.60">
    <property type="match status" value="1"/>
</dbReference>
<evidence type="ECO:0000256" key="10">
    <source>
        <dbReference type="ARBA" id="ARBA00049244"/>
    </source>
</evidence>
<dbReference type="Proteomes" id="UP001597101">
    <property type="component" value="Unassembled WGS sequence"/>
</dbReference>
<dbReference type="PANTHER" id="PTHR11669:SF0">
    <property type="entry name" value="PROTEIN STICHEL-LIKE 2"/>
    <property type="match status" value="1"/>
</dbReference>
<dbReference type="Pfam" id="PF12362">
    <property type="entry name" value="DUF3646"/>
    <property type="match status" value="1"/>
</dbReference>
<keyword evidence="2 11" id="KW-0808">Transferase</keyword>
<evidence type="ECO:0000256" key="4">
    <source>
        <dbReference type="ARBA" id="ARBA00022705"/>
    </source>
</evidence>
<evidence type="ECO:0000256" key="2">
    <source>
        <dbReference type="ARBA" id="ARBA00022679"/>
    </source>
</evidence>
<evidence type="ECO:0000256" key="1">
    <source>
        <dbReference type="ARBA" id="ARBA00006360"/>
    </source>
</evidence>
<dbReference type="SUPFAM" id="SSF52540">
    <property type="entry name" value="P-loop containing nucleoside triphosphate hydrolases"/>
    <property type="match status" value="1"/>
</dbReference>
<organism evidence="14 15">
    <name type="scientific">Pseudahrensia aquimaris</name>
    <dbReference type="NCBI Taxonomy" id="744461"/>
    <lineage>
        <taxon>Bacteria</taxon>
        <taxon>Pseudomonadati</taxon>
        <taxon>Pseudomonadota</taxon>
        <taxon>Alphaproteobacteria</taxon>
        <taxon>Hyphomicrobiales</taxon>
        <taxon>Ahrensiaceae</taxon>
        <taxon>Pseudahrensia</taxon>
    </lineage>
</organism>
<comment type="similarity">
    <text evidence="1 11">Belongs to the DnaX/STICHEL family.</text>
</comment>
<feature type="region of interest" description="Disordered" evidence="12">
    <location>
        <begin position="594"/>
        <end position="628"/>
    </location>
</feature>
<dbReference type="SUPFAM" id="SSF48019">
    <property type="entry name" value="post-AAA+ oligomerization domain-like"/>
    <property type="match status" value="1"/>
</dbReference>
<keyword evidence="15" id="KW-1185">Reference proteome</keyword>
<keyword evidence="3 11" id="KW-0548">Nucleotidyltransferase</keyword>
<dbReference type="InterPro" id="IPR012763">
    <property type="entry name" value="DNA_pol_III_sug/sutau_N"/>
</dbReference>
<dbReference type="NCBIfam" id="NF006585">
    <property type="entry name" value="PRK09111.1"/>
    <property type="match status" value="1"/>
</dbReference>
<keyword evidence="6 11" id="KW-0547">Nucleotide-binding</keyword>
<dbReference type="RefSeq" id="WP_377212889.1">
    <property type="nucleotide sequence ID" value="NZ_JBHTJV010000009.1"/>
</dbReference>